<evidence type="ECO:0000313" key="3">
    <source>
        <dbReference type="EMBL" id="MBB5153749.1"/>
    </source>
</evidence>
<keyword evidence="2" id="KW-0732">Signal</keyword>
<organism evidence="3 4">
    <name type="scientific">Saccharopolyspora phatthalungensis</name>
    <dbReference type="NCBI Taxonomy" id="664693"/>
    <lineage>
        <taxon>Bacteria</taxon>
        <taxon>Bacillati</taxon>
        <taxon>Actinomycetota</taxon>
        <taxon>Actinomycetes</taxon>
        <taxon>Pseudonocardiales</taxon>
        <taxon>Pseudonocardiaceae</taxon>
        <taxon>Saccharopolyspora</taxon>
    </lineage>
</organism>
<reference evidence="3 4" key="1">
    <citation type="submission" date="2020-08" db="EMBL/GenBank/DDBJ databases">
        <title>Sequencing the genomes of 1000 actinobacteria strains.</title>
        <authorList>
            <person name="Klenk H.-P."/>
        </authorList>
    </citation>
    <scope>NUCLEOTIDE SEQUENCE [LARGE SCALE GENOMIC DNA]</scope>
    <source>
        <strain evidence="3 4">DSM 45584</strain>
    </source>
</reference>
<dbReference type="Proteomes" id="UP000584374">
    <property type="component" value="Unassembled WGS sequence"/>
</dbReference>
<feature type="chain" id="PRO_5032996830" description="SH3 domain-containing protein" evidence="2">
    <location>
        <begin position="27"/>
        <end position="120"/>
    </location>
</feature>
<keyword evidence="4" id="KW-1185">Reference proteome</keyword>
<name>A0A840Q4Y6_9PSEU</name>
<dbReference type="EMBL" id="JACHIW010000001">
    <property type="protein sequence ID" value="MBB5153749.1"/>
    <property type="molecule type" value="Genomic_DNA"/>
</dbReference>
<evidence type="ECO:0000313" key="4">
    <source>
        <dbReference type="Proteomes" id="UP000584374"/>
    </source>
</evidence>
<protein>
    <recommendedName>
        <fullName evidence="5">SH3 domain-containing protein</fullName>
    </recommendedName>
</protein>
<evidence type="ECO:0000256" key="2">
    <source>
        <dbReference type="SAM" id="SignalP"/>
    </source>
</evidence>
<dbReference type="AlphaFoldDB" id="A0A840Q4Y6"/>
<gene>
    <name evidence="3" type="ORF">BJ970_001283</name>
</gene>
<dbReference type="RefSeq" id="WP_184724966.1">
    <property type="nucleotide sequence ID" value="NZ_JACHIW010000001.1"/>
</dbReference>
<feature type="signal peptide" evidence="2">
    <location>
        <begin position="1"/>
        <end position="26"/>
    </location>
</feature>
<accession>A0A840Q4Y6</accession>
<evidence type="ECO:0008006" key="5">
    <source>
        <dbReference type="Google" id="ProtNLM"/>
    </source>
</evidence>
<proteinExistence type="predicted"/>
<evidence type="ECO:0000256" key="1">
    <source>
        <dbReference type="SAM" id="MobiDB-lite"/>
    </source>
</evidence>
<comment type="caution">
    <text evidence="3">The sequence shown here is derived from an EMBL/GenBank/DDBJ whole genome shotgun (WGS) entry which is preliminary data.</text>
</comment>
<feature type="region of interest" description="Disordered" evidence="1">
    <location>
        <begin position="59"/>
        <end position="78"/>
    </location>
</feature>
<sequence>MRTVRNALLATVTAAVLPVSGLGTQAATIAVELKNGLVELVNKAAHDRAGDFRVPGVRIRSAPNTGAPARGAGNPGDNATIHRKVNGETVRCPDGSANSEWLDVTNRRTRIGGFVSGCYI</sequence>